<comment type="caution">
    <text evidence="2">The sequence shown here is derived from an EMBL/GenBank/DDBJ whole genome shotgun (WGS) entry which is preliminary data.</text>
</comment>
<keyword evidence="3" id="KW-1185">Reference proteome</keyword>
<dbReference type="EMBL" id="VYYT01000884">
    <property type="protein sequence ID" value="KAK2728253.1"/>
    <property type="molecule type" value="Genomic_DNA"/>
</dbReference>
<protein>
    <submittedName>
        <fullName evidence="2">Uncharacterized protein</fullName>
    </submittedName>
</protein>
<name>A0AAE0CXZ4_COLKA</name>
<proteinExistence type="predicted"/>
<reference evidence="2" key="1">
    <citation type="submission" date="2023-02" db="EMBL/GenBank/DDBJ databases">
        <title>Colletotrichum kahawae CIFC_Que2 genome sequencing and assembly.</title>
        <authorList>
            <person name="Baroncelli R."/>
        </authorList>
    </citation>
    <scope>NUCLEOTIDE SEQUENCE</scope>
    <source>
        <strain evidence="2">CIFC_Que2</strain>
    </source>
</reference>
<feature type="region of interest" description="Disordered" evidence="1">
    <location>
        <begin position="126"/>
        <end position="164"/>
    </location>
</feature>
<dbReference type="Proteomes" id="UP001281614">
    <property type="component" value="Unassembled WGS sequence"/>
</dbReference>
<evidence type="ECO:0000313" key="2">
    <source>
        <dbReference type="EMBL" id="KAK2728253.1"/>
    </source>
</evidence>
<organism evidence="2 3">
    <name type="scientific">Colletotrichum kahawae</name>
    <name type="common">Coffee berry disease fungus</name>
    <dbReference type="NCBI Taxonomy" id="34407"/>
    <lineage>
        <taxon>Eukaryota</taxon>
        <taxon>Fungi</taxon>
        <taxon>Dikarya</taxon>
        <taxon>Ascomycota</taxon>
        <taxon>Pezizomycotina</taxon>
        <taxon>Sordariomycetes</taxon>
        <taxon>Hypocreomycetidae</taxon>
        <taxon>Glomerellales</taxon>
        <taxon>Glomerellaceae</taxon>
        <taxon>Colletotrichum</taxon>
        <taxon>Colletotrichum gloeosporioides species complex</taxon>
    </lineage>
</organism>
<sequence length="185" mass="19778">MPLTGRQLPSVMDDWMTRGGFVCSDLEGGSSKEEEEEEARYATPKKTKTSSGRRTLRRAAPQFTQLCVAAAHLVLIPGRHGGLDGHCSSFANPIRVRARRRIRASNFLSVPSILAALLLPPIPRSGAPRGLQTSGRGPAPQTPRAQTAETGAASIAKLAPHDRRRRREINSSVGVAGGFGVIAVH</sequence>
<evidence type="ECO:0000313" key="3">
    <source>
        <dbReference type="Proteomes" id="UP001281614"/>
    </source>
</evidence>
<evidence type="ECO:0000256" key="1">
    <source>
        <dbReference type="SAM" id="MobiDB-lite"/>
    </source>
</evidence>
<dbReference type="AlphaFoldDB" id="A0AAE0CXZ4"/>
<accession>A0AAE0CXZ4</accession>
<gene>
    <name evidence="2" type="ORF">CKAH01_11148</name>
</gene>
<feature type="region of interest" description="Disordered" evidence="1">
    <location>
        <begin position="26"/>
        <end position="56"/>
    </location>
</feature>